<dbReference type="CDD" id="cd01149">
    <property type="entry name" value="HutB"/>
    <property type="match status" value="1"/>
</dbReference>
<dbReference type="PROSITE" id="PS50983">
    <property type="entry name" value="FE_B12_PBP"/>
    <property type="match status" value="1"/>
</dbReference>
<evidence type="ECO:0000256" key="1">
    <source>
        <dbReference type="SAM" id="Coils"/>
    </source>
</evidence>
<dbReference type="Pfam" id="PF01497">
    <property type="entry name" value="Peripla_BP_2"/>
    <property type="match status" value="1"/>
</dbReference>
<dbReference type="Gene3D" id="3.40.50.1980">
    <property type="entry name" value="Nitrogenase molybdenum iron protein domain"/>
    <property type="match status" value="2"/>
</dbReference>
<dbReference type="PANTHER" id="PTHR30535:SF4">
    <property type="entry name" value="HEMIN-BINDING PERIPLASMIC PROTEIN HMUT"/>
    <property type="match status" value="1"/>
</dbReference>
<gene>
    <name evidence="4" type="ordered locus">Mesil_2169</name>
</gene>
<dbReference type="InterPro" id="IPR050902">
    <property type="entry name" value="ABC_Transporter_SBP"/>
</dbReference>
<evidence type="ECO:0000313" key="4">
    <source>
        <dbReference type="EMBL" id="ADH64039.1"/>
    </source>
</evidence>
<dbReference type="Proteomes" id="UP000001916">
    <property type="component" value="Chromosome"/>
</dbReference>
<feature type="signal peptide" evidence="2">
    <location>
        <begin position="1"/>
        <end position="17"/>
    </location>
</feature>
<dbReference type="SUPFAM" id="SSF53807">
    <property type="entry name" value="Helical backbone' metal receptor"/>
    <property type="match status" value="1"/>
</dbReference>
<evidence type="ECO:0000256" key="2">
    <source>
        <dbReference type="SAM" id="SignalP"/>
    </source>
</evidence>
<accession>D7BHU9</accession>
<protein>
    <submittedName>
        <fullName evidence="4">Periplasmic binding protein</fullName>
    </submittedName>
</protein>
<dbReference type="eggNOG" id="COG4558">
    <property type="taxonomic scope" value="Bacteria"/>
</dbReference>
<sequence>MRCGTAALALLAGLALAQPFTVKDARGQNVTVWSTERIVSLNGSTTEILFALGVGERVVGRDDSSYYPAAALRLPSVGYQFRLNAEGILALRPTLVLGREDVKPPQVLEQIEGAGVRVVRVPDKPTLEGAREKIRTIAAAVGRVQRGEELIRRMERDLLALRSKLAQQRTRLKGLFLYLRGPQTTFVCGEGSNPVGMMELAGIANAAKGIKDCTQMTAEAVVAAQPDLIVVFTRGLESIGGVEGLRKLPGVLQTPAGQAGRVVAIDDLYLGGFGPRTGQAALDLFIGAYERSGLYVAGPKEEL</sequence>
<dbReference type="AlphaFoldDB" id="D7BHU9"/>
<proteinExistence type="predicted"/>
<dbReference type="EMBL" id="CP002042">
    <property type="protein sequence ID" value="ADH64039.1"/>
    <property type="molecule type" value="Genomic_DNA"/>
</dbReference>
<dbReference type="STRING" id="526227.Mesil_2169"/>
<feature type="coiled-coil region" evidence="1">
    <location>
        <begin position="144"/>
        <end position="171"/>
    </location>
</feature>
<name>D7BHU9_ALLS1</name>
<dbReference type="OrthoDB" id="9797736at2"/>
<dbReference type="RefSeq" id="WP_013158587.1">
    <property type="nucleotide sequence ID" value="NC_014212.1"/>
</dbReference>
<evidence type="ECO:0000259" key="3">
    <source>
        <dbReference type="PROSITE" id="PS50983"/>
    </source>
</evidence>
<keyword evidence="1" id="KW-0175">Coiled coil</keyword>
<reference evidence="4 5" key="1">
    <citation type="journal article" date="2010" name="Stand. Genomic Sci.">
        <title>Complete genome sequence of Meiothermus silvanus type strain (VI-R2).</title>
        <authorList>
            <person name="Sikorski J."/>
            <person name="Tindall B.J."/>
            <person name="Lowry S."/>
            <person name="Lucas S."/>
            <person name="Nolan M."/>
            <person name="Copeland A."/>
            <person name="Glavina Del Rio T."/>
            <person name="Tice H."/>
            <person name="Cheng J.F."/>
            <person name="Han C."/>
            <person name="Pitluck S."/>
            <person name="Liolios K."/>
            <person name="Ivanova N."/>
            <person name="Mavromatis K."/>
            <person name="Mikhailova N."/>
            <person name="Pati A."/>
            <person name="Goodwin L."/>
            <person name="Chen A."/>
            <person name="Palaniappan K."/>
            <person name="Land M."/>
            <person name="Hauser L."/>
            <person name="Chang Y.J."/>
            <person name="Jeffries C.D."/>
            <person name="Rohde M."/>
            <person name="Goker M."/>
            <person name="Woyke T."/>
            <person name="Bristow J."/>
            <person name="Eisen J.A."/>
            <person name="Markowitz V."/>
            <person name="Hugenholtz P."/>
            <person name="Kyrpides N.C."/>
            <person name="Klenk H.P."/>
            <person name="Lapidus A."/>
        </authorList>
    </citation>
    <scope>NUCLEOTIDE SEQUENCE [LARGE SCALE GENOMIC DNA]</scope>
    <source>
        <strain evidence="5">ATCC 700542 / DSM 9946 / VI-R2</strain>
    </source>
</reference>
<dbReference type="PANTHER" id="PTHR30535">
    <property type="entry name" value="VITAMIN B12-BINDING PROTEIN"/>
    <property type="match status" value="1"/>
</dbReference>
<feature type="chain" id="PRO_5003093205" evidence="2">
    <location>
        <begin position="18"/>
        <end position="303"/>
    </location>
</feature>
<keyword evidence="5" id="KW-1185">Reference proteome</keyword>
<keyword evidence="2" id="KW-0732">Signal</keyword>
<feature type="domain" description="Fe/B12 periplasmic-binding" evidence="3">
    <location>
        <begin position="37"/>
        <end position="293"/>
    </location>
</feature>
<dbReference type="KEGG" id="msv:Mesil_2169"/>
<dbReference type="InterPro" id="IPR002491">
    <property type="entry name" value="ABC_transptr_periplasmic_BD"/>
</dbReference>
<evidence type="ECO:0000313" key="5">
    <source>
        <dbReference type="Proteomes" id="UP000001916"/>
    </source>
</evidence>
<organism evidence="4 5">
    <name type="scientific">Allomeiothermus silvanus (strain ATCC 700542 / DSM 9946 / NBRC 106475 / NCIMB 13440 / VI-R2)</name>
    <name type="common">Thermus silvanus</name>
    <dbReference type="NCBI Taxonomy" id="526227"/>
    <lineage>
        <taxon>Bacteria</taxon>
        <taxon>Thermotogati</taxon>
        <taxon>Deinococcota</taxon>
        <taxon>Deinococci</taxon>
        <taxon>Thermales</taxon>
        <taxon>Thermaceae</taxon>
        <taxon>Allomeiothermus</taxon>
    </lineage>
</organism>
<dbReference type="HOGENOM" id="CLU_038034_6_0_0"/>